<keyword evidence="6" id="KW-0732">Signal</keyword>
<dbReference type="SMART" id="SM00028">
    <property type="entry name" value="TPR"/>
    <property type="match status" value="2"/>
</dbReference>
<dbReference type="PANTHER" id="PTHR30329">
    <property type="entry name" value="STATOR ELEMENT OF FLAGELLAR MOTOR COMPLEX"/>
    <property type="match status" value="1"/>
</dbReference>
<dbReference type="InterPro" id="IPR006690">
    <property type="entry name" value="OMPA-like_CS"/>
</dbReference>
<comment type="subcellular location">
    <subcellularLocation>
        <location evidence="1">Cell outer membrane</location>
    </subcellularLocation>
</comment>
<dbReference type="InterPro" id="IPR050330">
    <property type="entry name" value="Bact_OuterMem_StrucFunc"/>
</dbReference>
<dbReference type="Pfam" id="PF00691">
    <property type="entry name" value="OmpA"/>
    <property type="match status" value="1"/>
</dbReference>
<dbReference type="InterPro" id="IPR036737">
    <property type="entry name" value="OmpA-like_sf"/>
</dbReference>
<dbReference type="PANTHER" id="PTHR30329:SF21">
    <property type="entry name" value="LIPOPROTEIN YIAD-RELATED"/>
    <property type="match status" value="1"/>
</dbReference>
<dbReference type="InterPro" id="IPR011659">
    <property type="entry name" value="WD40"/>
</dbReference>
<dbReference type="InterPro" id="IPR019734">
    <property type="entry name" value="TPR_rpt"/>
</dbReference>
<accession>A0ABT3ISN3</accession>
<evidence type="ECO:0000313" key="8">
    <source>
        <dbReference type="EMBL" id="MCW3486983.1"/>
    </source>
</evidence>
<dbReference type="PROSITE" id="PS51123">
    <property type="entry name" value="OMPA_2"/>
    <property type="match status" value="1"/>
</dbReference>
<evidence type="ECO:0000256" key="1">
    <source>
        <dbReference type="ARBA" id="ARBA00004442"/>
    </source>
</evidence>
<dbReference type="Pfam" id="PF07676">
    <property type="entry name" value="PD40"/>
    <property type="match status" value="3"/>
</dbReference>
<dbReference type="Gene3D" id="2.120.10.30">
    <property type="entry name" value="TolB, C-terminal domain"/>
    <property type="match status" value="1"/>
</dbReference>
<dbReference type="SUPFAM" id="SSF48452">
    <property type="entry name" value="TPR-like"/>
    <property type="match status" value="1"/>
</dbReference>
<dbReference type="PROSITE" id="PS01068">
    <property type="entry name" value="OMPA_1"/>
    <property type="match status" value="1"/>
</dbReference>
<feature type="signal peptide" evidence="6">
    <location>
        <begin position="1"/>
        <end position="19"/>
    </location>
</feature>
<dbReference type="PROSITE" id="PS50005">
    <property type="entry name" value="TPR"/>
    <property type="match status" value="1"/>
</dbReference>
<dbReference type="EMBL" id="JAPDNS010000002">
    <property type="protein sequence ID" value="MCW3486983.1"/>
    <property type="molecule type" value="Genomic_DNA"/>
</dbReference>
<dbReference type="Gene3D" id="3.30.1330.60">
    <property type="entry name" value="OmpA-like domain"/>
    <property type="match status" value="1"/>
</dbReference>
<keyword evidence="3" id="KW-0998">Cell outer membrane</keyword>
<dbReference type="InterPro" id="IPR006665">
    <property type="entry name" value="OmpA-like"/>
</dbReference>
<keyword evidence="9" id="KW-1185">Reference proteome</keyword>
<evidence type="ECO:0000256" key="5">
    <source>
        <dbReference type="PROSITE-ProRule" id="PRU00473"/>
    </source>
</evidence>
<evidence type="ECO:0000256" key="3">
    <source>
        <dbReference type="ARBA" id="ARBA00023237"/>
    </source>
</evidence>
<feature type="repeat" description="TPR" evidence="4">
    <location>
        <begin position="65"/>
        <end position="98"/>
    </location>
</feature>
<gene>
    <name evidence="8" type="ORF">OL497_24005</name>
</gene>
<dbReference type="RefSeq" id="WP_264733799.1">
    <property type="nucleotide sequence ID" value="NZ_JAPDNR010000001.1"/>
</dbReference>
<dbReference type="CDD" id="cd07185">
    <property type="entry name" value="OmpA_C-like"/>
    <property type="match status" value="1"/>
</dbReference>
<dbReference type="InterPro" id="IPR006664">
    <property type="entry name" value="OMP_bac"/>
</dbReference>
<name>A0ABT3ISN3_9BACT</name>
<evidence type="ECO:0000256" key="4">
    <source>
        <dbReference type="PROSITE-ProRule" id="PRU00339"/>
    </source>
</evidence>
<keyword evidence="2 5" id="KW-0472">Membrane</keyword>
<feature type="chain" id="PRO_5046821582" evidence="6">
    <location>
        <begin position="20"/>
        <end position="627"/>
    </location>
</feature>
<organism evidence="8 9">
    <name type="scientific">Chitinophaga nivalis</name>
    <dbReference type="NCBI Taxonomy" id="2991709"/>
    <lineage>
        <taxon>Bacteria</taxon>
        <taxon>Pseudomonadati</taxon>
        <taxon>Bacteroidota</taxon>
        <taxon>Chitinophagia</taxon>
        <taxon>Chitinophagales</taxon>
        <taxon>Chitinophagaceae</taxon>
        <taxon>Chitinophaga</taxon>
    </lineage>
</organism>
<dbReference type="Pfam" id="PF13181">
    <property type="entry name" value="TPR_8"/>
    <property type="match status" value="1"/>
</dbReference>
<dbReference type="PRINTS" id="PR01021">
    <property type="entry name" value="OMPADOMAIN"/>
</dbReference>
<evidence type="ECO:0000256" key="6">
    <source>
        <dbReference type="SAM" id="SignalP"/>
    </source>
</evidence>
<dbReference type="InterPro" id="IPR011990">
    <property type="entry name" value="TPR-like_helical_dom_sf"/>
</dbReference>
<comment type="caution">
    <text evidence="8">The sequence shown here is derived from an EMBL/GenBank/DDBJ whole genome shotgun (WGS) entry which is preliminary data.</text>
</comment>
<dbReference type="SUPFAM" id="SSF103088">
    <property type="entry name" value="OmpA-like"/>
    <property type="match status" value="1"/>
</dbReference>
<protein>
    <submittedName>
        <fullName evidence="8">OmpA family protein</fullName>
    </submittedName>
</protein>
<reference evidence="8 9" key="1">
    <citation type="submission" date="2022-10" db="EMBL/GenBank/DDBJ databases">
        <title>Chitinophaga nivalis PC15 sp. nov., isolated from Pyeongchang county, South Korea.</title>
        <authorList>
            <person name="Trinh H.N."/>
        </authorList>
    </citation>
    <scope>NUCLEOTIDE SEQUENCE [LARGE SCALE GENOMIC DNA]</scope>
    <source>
        <strain evidence="8 9">PC14</strain>
    </source>
</reference>
<evidence type="ECO:0000259" key="7">
    <source>
        <dbReference type="PROSITE" id="PS51123"/>
    </source>
</evidence>
<keyword evidence="4" id="KW-0802">TPR repeat</keyword>
<proteinExistence type="predicted"/>
<feature type="domain" description="OmpA-like" evidence="7">
    <location>
        <begin position="511"/>
        <end position="627"/>
    </location>
</feature>
<evidence type="ECO:0000256" key="2">
    <source>
        <dbReference type="ARBA" id="ARBA00023136"/>
    </source>
</evidence>
<dbReference type="InterPro" id="IPR011042">
    <property type="entry name" value="6-blade_b-propeller_TolB-like"/>
</dbReference>
<evidence type="ECO:0000313" key="9">
    <source>
        <dbReference type="Proteomes" id="UP001207742"/>
    </source>
</evidence>
<dbReference type="Proteomes" id="UP001207742">
    <property type="component" value="Unassembled WGS sequence"/>
</dbReference>
<dbReference type="Gene3D" id="1.25.40.10">
    <property type="entry name" value="Tetratricopeptide repeat domain"/>
    <property type="match status" value="1"/>
</dbReference>
<sequence>MKNTLLLLFACLCASAVHAQTVTYETAPKKAKASFDRAVDAVRTYQSQEAIKWLQDALKIAPGFTDAYGQMGLCYVEMKNYAAAVRAFEQLKQLDSSGLRPVMVPYSKALAGTGNFVGALQLISQYLAVAKSKNPAAEKLKTNYTFAVQQQHTVPFQPQNLGDPINSKDPEYFPSLTIDSKTLIYTRRVNGRNEDFYISHRDSTGWQPAQNMGEPVNSSFNEGAQNISQDGSLLIFTGCEFPEGRGSCDLYYSEKTATGWTAPKNLGAPVNTRDWESQPCLSADNQTLYFARETPESGADIFVTTRQQNGQWSVPQRLGPNINTGGRETTPFIHADGQTLYFASNGHPGYGGLDIFYSRRQPDGSWGPATNLGYPINTIDEDASLVVEANGKTAYFASDRSDTRGALDIYSFELYPEARPLQTLYVKGYVYDTLSHARLTANIDVIDLQGGYTIAAVRTNENGDFLAPLPVGKDYAFHVNKKGYLFYSDNFSLKTHNPGIPFEKNIPLQPLAANASIILHNIFFDSKAYDLKPASLTELNKLVNLLQDNPTVKIEIAGHTDNVGSDKDNLLLSENRAKAVVKYLTGKGIAASRLTAKGFGETQPIATNDTEDGRAANRRTVFRIISM</sequence>
<dbReference type="SUPFAM" id="SSF82171">
    <property type="entry name" value="DPP6 N-terminal domain-like"/>
    <property type="match status" value="1"/>
</dbReference>